<dbReference type="SMART" id="SM00413">
    <property type="entry name" value="ETS"/>
    <property type="match status" value="1"/>
</dbReference>
<sequence>MSTNKDSLEGKDKPRKPVNPEDAVIVQDIDIKTPIKVLKDVLSRRLRKSNLSKHDIYLQDFYLDPDLSLFEQGVQTTGTVELSIQVQSNATNPKLIIVEITKPMQDIKPMKLATTDKKKRKFIFQDLPKQAENENDLEIPGDPLVWRKTHVYQWMVWVAKEFSLDSSIIMDPNIDGIQLNSMTQNDFVANFAYGNVLWSHLALLKKLSESAAAIKLDEAKTLSLDQLSAVTTMIQPEQPKEPRRDYSVFAKNYSSPKVATNGQTQLWQFLLELLTDADSSDCIMWVGDTGEFKLMAPEIVAQKWGLRKNKPSMNYEKLSRALRYYYDGDMISKVPGKRFVYKFVCNLKQLVGYNACELNKLVTECMQRRQLGAASNVDEYLRDPDADVTLLLGPAT</sequence>
<dbReference type="InterPro" id="IPR046328">
    <property type="entry name" value="ETS_fam"/>
</dbReference>
<dbReference type="HOGENOM" id="CLU_037064_0_0_1"/>
<dbReference type="SUPFAM" id="SSF46785">
    <property type="entry name" value="Winged helix' DNA-binding domain"/>
    <property type="match status" value="1"/>
</dbReference>
<feature type="domain" description="PNT" evidence="6">
    <location>
        <begin position="125"/>
        <end position="208"/>
    </location>
</feature>
<dbReference type="OMA" id="PIKRMHR"/>
<dbReference type="PROSITE" id="PS00346">
    <property type="entry name" value="ETS_DOMAIN_2"/>
    <property type="match status" value="1"/>
</dbReference>
<evidence type="ECO:0000256" key="2">
    <source>
        <dbReference type="ARBA" id="ARBA00023125"/>
    </source>
</evidence>
<evidence type="ECO:0000313" key="7">
    <source>
        <dbReference type="Ensembl" id="ENSCSAVP00000001815.1"/>
    </source>
</evidence>
<organism evidence="7 8">
    <name type="scientific">Ciona savignyi</name>
    <name type="common">Pacific transparent sea squirt</name>
    <dbReference type="NCBI Taxonomy" id="51511"/>
    <lineage>
        <taxon>Eukaryota</taxon>
        <taxon>Metazoa</taxon>
        <taxon>Chordata</taxon>
        <taxon>Tunicata</taxon>
        <taxon>Ascidiacea</taxon>
        <taxon>Phlebobranchia</taxon>
        <taxon>Cionidae</taxon>
        <taxon>Ciona</taxon>
    </lineage>
</organism>
<feature type="domain" description="ETS" evidence="5">
    <location>
        <begin position="264"/>
        <end position="344"/>
    </location>
</feature>
<evidence type="ECO:0000313" key="8">
    <source>
        <dbReference type="Proteomes" id="UP000007875"/>
    </source>
</evidence>
<dbReference type="SUPFAM" id="SSF47769">
    <property type="entry name" value="SAM/Pointed domain"/>
    <property type="match status" value="1"/>
</dbReference>
<dbReference type="FunCoup" id="H2Y917">
    <property type="interactions" value="372"/>
</dbReference>
<name>H2Y917_CIOSA</name>
<dbReference type="PANTHER" id="PTHR11849">
    <property type="entry name" value="ETS"/>
    <property type="match status" value="1"/>
</dbReference>
<dbReference type="Ensembl" id="ENSCSAVT00000001847.1">
    <property type="protein sequence ID" value="ENSCSAVP00000001815.1"/>
    <property type="gene ID" value="ENSCSAVG00000001056.1"/>
</dbReference>
<dbReference type="Pfam" id="PF02198">
    <property type="entry name" value="SAM_PNT"/>
    <property type="match status" value="1"/>
</dbReference>
<evidence type="ECO:0000256" key="3">
    <source>
        <dbReference type="RuleBase" id="RU004019"/>
    </source>
</evidence>
<dbReference type="PROSITE" id="PS50061">
    <property type="entry name" value="ETS_DOMAIN_3"/>
    <property type="match status" value="1"/>
</dbReference>
<comment type="similarity">
    <text evidence="1 3">Belongs to the ETS family.</text>
</comment>
<protein>
    <recommendedName>
        <fullName evidence="9">GA-binding protein alpha chain</fullName>
    </recommendedName>
</protein>
<dbReference type="InterPro" id="IPR024668">
    <property type="entry name" value="GABP_asu_N"/>
</dbReference>
<dbReference type="InParanoid" id="H2Y917"/>
<dbReference type="STRING" id="51511.ENSCSAVP00000001815"/>
<dbReference type="SMART" id="SM00251">
    <property type="entry name" value="SAM_PNT"/>
    <property type="match status" value="1"/>
</dbReference>
<reference evidence="7" key="2">
    <citation type="submission" date="2025-08" db="UniProtKB">
        <authorList>
            <consortium name="Ensembl"/>
        </authorList>
    </citation>
    <scope>IDENTIFICATION</scope>
</reference>
<dbReference type="Gene3D" id="1.10.10.10">
    <property type="entry name" value="Winged helix-like DNA-binding domain superfamily/Winged helix DNA-binding domain"/>
    <property type="match status" value="1"/>
</dbReference>
<dbReference type="InterPro" id="IPR036388">
    <property type="entry name" value="WH-like_DNA-bd_sf"/>
</dbReference>
<dbReference type="InterPro" id="IPR000418">
    <property type="entry name" value="Ets_dom"/>
</dbReference>
<dbReference type="PROSITE" id="PS51433">
    <property type="entry name" value="PNT"/>
    <property type="match status" value="1"/>
</dbReference>
<feature type="compositionally biased region" description="Basic and acidic residues" evidence="4">
    <location>
        <begin position="1"/>
        <end position="12"/>
    </location>
</feature>
<evidence type="ECO:0008006" key="9">
    <source>
        <dbReference type="Google" id="ProtNLM"/>
    </source>
</evidence>
<dbReference type="eggNOG" id="KOG3806">
    <property type="taxonomic scope" value="Eukaryota"/>
</dbReference>
<evidence type="ECO:0000259" key="6">
    <source>
        <dbReference type="PROSITE" id="PS51433"/>
    </source>
</evidence>
<feature type="region of interest" description="Disordered" evidence="4">
    <location>
        <begin position="1"/>
        <end position="21"/>
    </location>
</feature>
<keyword evidence="3" id="KW-0539">Nucleus</keyword>
<dbReference type="InterPro" id="IPR013761">
    <property type="entry name" value="SAM/pointed_sf"/>
</dbReference>
<dbReference type="Gene3D" id="1.10.150.50">
    <property type="entry name" value="Transcription Factor, Ets-1"/>
    <property type="match status" value="1"/>
</dbReference>
<accession>H2Y917</accession>
<dbReference type="AlphaFoldDB" id="H2Y917"/>
<keyword evidence="8" id="KW-1185">Reference proteome</keyword>
<dbReference type="GO" id="GO:0043565">
    <property type="term" value="F:sequence-specific DNA binding"/>
    <property type="evidence" value="ECO:0007669"/>
    <property type="project" value="InterPro"/>
</dbReference>
<dbReference type="InterPro" id="IPR003118">
    <property type="entry name" value="Pointed_dom"/>
</dbReference>
<reference evidence="8" key="1">
    <citation type="submission" date="2003-08" db="EMBL/GenBank/DDBJ databases">
        <authorList>
            <person name="Birren B."/>
            <person name="Nusbaum C."/>
            <person name="Abebe A."/>
            <person name="Abouelleil A."/>
            <person name="Adekoya E."/>
            <person name="Ait-zahra M."/>
            <person name="Allen N."/>
            <person name="Allen T."/>
            <person name="An P."/>
            <person name="Anderson M."/>
            <person name="Anderson S."/>
            <person name="Arachchi H."/>
            <person name="Armbruster J."/>
            <person name="Bachantsang P."/>
            <person name="Baldwin J."/>
            <person name="Barry A."/>
            <person name="Bayul T."/>
            <person name="Blitshsteyn B."/>
            <person name="Bloom T."/>
            <person name="Blye J."/>
            <person name="Boguslavskiy L."/>
            <person name="Borowsky M."/>
            <person name="Boukhgalter B."/>
            <person name="Brunache A."/>
            <person name="Butler J."/>
            <person name="Calixte N."/>
            <person name="Calvo S."/>
            <person name="Camarata J."/>
            <person name="Campo K."/>
            <person name="Chang J."/>
            <person name="Cheshatsang Y."/>
            <person name="Citroen M."/>
            <person name="Collymore A."/>
            <person name="Considine T."/>
            <person name="Cook A."/>
            <person name="Cooke P."/>
            <person name="Corum B."/>
            <person name="Cuomo C."/>
            <person name="David R."/>
            <person name="Dawoe T."/>
            <person name="Degray S."/>
            <person name="Dodge S."/>
            <person name="Dooley K."/>
            <person name="Dorje P."/>
            <person name="Dorjee K."/>
            <person name="Dorris L."/>
            <person name="Duffey N."/>
            <person name="Dupes A."/>
            <person name="Elkins T."/>
            <person name="Engels R."/>
            <person name="Erickson J."/>
            <person name="Farina A."/>
            <person name="Faro S."/>
            <person name="Ferreira P."/>
            <person name="Fischer H."/>
            <person name="Fitzgerald M."/>
            <person name="Foley K."/>
            <person name="Gage D."/>
            <person name="Galagan J."/>
            <person name="Gearin G."/>
            <person name="Gnerre S."/>
            <person name="Gnirke A."/>
            <person name="Goyette A."/>
            <person name="Graham J."/>
            <person name="Grandbois E."/>
            <person name="Gyaltsen K."/>
            <person name="Hafez N."/>
            <person name="Hagopian D."/>
            <person name="Hagos B."/>
            <person name="Hall J."/>
            <person name="Hatcher B."/>
            <person name="Heller A."/>
            <person name="Higgins H."/>
            <person name="Honan T."/>
            <person name="Horn A."/>
            <person name="Houde N."/>
            <person name="Hughes L."/>
            <person name="Hulme W."/>
            <person name="Husby E."/>
            <person name="Iliev I."/>
            <person name="Jaffe D."/>
            <person name="Jones C."/>
            <person name="Kamal M."/>
            <person name="Kamat A."/>
            <person name="Kamvysselis M."/>
            <person name="Karlsson E."/>
            <person name="Kells C."/>
            <person name="Kieu A."/>
            <person name="Kisner P."/>
            <person name="Kodira C."/>
            <person name="Kulbokas E."/>
            <person name="Labutti K."/>
            <person name="Lama D."/>
            <person name="Landers T."/>
            <person name="Leger J."/>
            <person name="Levine S."/>
            <person name="Lewis D."/>
            <person name="Lewis T."/>
            <person name="Lindblad-toh K."/>
            <person name="Liu X."/>
            <person name="Lokyitsang T."/>
            <person name="Lokyitsang Y."/>
            <person name="Lucien O."/>
            <person name="Lui A."/>
            <person name="Ma L.J."/>
            <person name="Mabbitt R."/>
            <person name="Macdonald J."/>
            <person name="Maclean C."/>
            <person name="Major J."/>
            <person name="Manning J."/>
            <person name="Marabella R."/>
            <person name="Maru K."/>
            <person name="Matthews C."/>
            <person name="Mauceli E."/>
            <person name="Mccarthy M."/>
            <person name="Mcdonough S."/>
            <person name="Mcghee T."/>
            <person name="Meldrim J."/>
            <person name="Meneus L."/>
            <person name="Mesirov J."/>
            <person name="Mihalev A."/>
            <person name="Mihova T."/>
            <person name="Mikkelsen T."/>
            <person name="Mlenga V."/>
            <person name="Moru K."/>
            <person name="Mozes J."/>
            <person name="Mulrain L."/>
            <person name="Munson G."/>
            <person name="Naylor J."/>
            <person name="Newes C."/>
            <person name="Nguyen C."/>
            <person name="Nguyen N."/>
            <person name="Nguyen T."/>
            <person name="Nicol R."/>
            <person name="Nielsen C."/>
            <person name="Nizzari M."/>
            <person name="Norbu C."/>
            <person name="Norbu N."/>
            <person name="O'donnell P."/>
            <person name="Okoawo O."/>
            <person name="O'leary S."/>
            <person name="Omotosho B."/>
            <person name="O'neill K."/>
            <person name="Osman S."/>
            <person name="Parker S."/>
            <person name="Perrin D."/>
            <person name="Phunkhang P."/>
            <person name="Piqani B."/>
            <person name="Purcell S."/>
            <person name="Rachupka T."/>
            <person name="Ramasamy U."/>
            <person name="Rameau R."/>
            <person name="Ray V."/>
            <person name="Raymond C."/>
            <person name="Retta R."/>
            <person name="Richardson S."/>
            <person name="Rise C."/>
            <person name="Rodriguez J."/>
            <person name="Rogers J."/>
            <person name="Rogov P."/>
            <person name="Rutman M."/>
            <person name="Schupbach R."/>
            <person name="Seaman C."/>
            <person name="Settipalli S."/>
            <person name="Sharpe T."/>
            <person name="Sheridan J."/>
            <person name="Sherpa N."/>
            <person name="Shi J."/>
            <person name="Smirnov S."/>
            <person name="Smith C."/>
            <person name="Sougnez C."/>
            <person name="Spencer B."/>
            <person name="Stalker J."/>
            <person name="Stange-thomann N."/>
            <person name="Stavropoulos S."/>
            <person name="Stetson K."/>
            <person name="Stone C."/>
            <person name="Stone S."/>
            <person name="Stubbs M."/>
            <person name="Talamas J."/>
            <person name="Tchuinga P."/>
            <person name="Tenzing P."/>
            <person name="Tesfaye S."/>
            <person name="Theodore J."/>
            <person name="Thoulutsang Y."/>
            <person name="Topham K."/>
            <person name="Towey S."/>
            <person name="Tsamla T."/>
            <person name="Tsomo N."/>
            <person name="Vallee D."/>
            <person name="Vassiliev H."/>
            <person name="Venkataraman V."/>
            <person name="Vinson J."/>
            <person name="Vo A."/>
            <person name="Wade C."/>
            <person name="Wang S."/>
            <person name="Wangchuk T."/>
            <person name="Wangdi T."/>
            <person name="Whittaker C."/>
            <person name="Wilkinson J."/>
            <person name="Wu Y."/>
            <person name="Wyman D."/>
            <person name="Yadav S."/>
            <person name="Yang S."/>
            <person name="Yang X."/>
            <person name="Yeager S."/>
            <person name="Yee E."/>
            <person name="Young G."/>
            <person name="Zainoun J."/>
            <person name="Zembeck L."/>
            <person name="Zimmer A."/>
            <person name="Zody M."/>
            <person name="Lander E."/>
        </authorList>
    </citation>
    <scope>NUCLEOTIDE SEQUENCE [LARGE SCALE GENOMIC DNA]</scope>
</reference>
<dbReference type="GeneTree" id="ENSGT00940000155799"/>
<reference evidence="7" key="3">
    <citation type="submission" date="2025-09" db="UniProtKB">
        <authorList>
            <consortium name="Ensembl"/>
        </authorList>
    </citation>
    <scope>IDENTIFICATION</scope>
</reference>
<evidence type="ECO:0000256" key="4">
    <source>
        <dbReference type="SAM" id="MobiDB-lite"/>
    </source>
</evidence>
<comment type="subcellular location">
    <subcellularLocation>
        <location evidence="3">Nucleus</location>
    </subcellularLocation>
</comment>
<dbReference type="FunFam" id="1.10.10.10:FF:000200">
    <property type="entry name" value="GA-binding protein alpha chain, putative"/>
    <property type="match status" value="1"/>
</dbReference>
<dbReference type="GO" id="GO:0000981">
    <property type="term" value="F:DNA-binding transcription factor activity, RNA polymerase II-specific"/>
    <property type="evidence" value="ECO:0007669"/>
    <property type="project" value="TreeGrafter"/>
</dbReference>
<dbReference type="PRINTS" id="PR00454">
    <property type="entry name" value="ETSDOMAIN"/>
</dbReference>
<dbReference type="Gene3D" id="3.10.20.90">
    <property type="entry name" value="Phosphatidylinositol 3-kinase Catalytic Subunit, Chain A, domain 1"/>
    <property type="match status" value="1"/>
</dbReference>
<dbReference type="PROSITE" id="PS00345">
    <property type="entry name" value="ETS_DOMAIN_1"/>
    <property type="match status" value="1"/>
</dbReference>
<dbReference type="PANTHER" id="PTHR11849:SF195">
    <property type="entry name" value="GA-BINDING PROTEIN ALPHA CHAIN"/>
    <property type="match status" value="1"/>
</dbReference>
<dbReference type="Pfam" id="PF00178">
    <property type="entry name" value="Ets"/>
    <property type="match status" value="1"/>
</dbReference>
<evidence type="ECO:0000256" key="1">
    <source>
        <dbReference type="ARBA" id="ARBA00005562"/>
    </source>
</evidence>
<dbReference type="GO" id="GO:0005634">
    <property type="term" value="C:nucleus"/>
    <property type="evidence" value="ECO:0007669"/>
    <property type="project" value="UniProtKB-SubCell"/>
</dbReference>
<dbReference type="InterPro" id="IPR036390">
    <property type="entry name" value="WH_DNA-bd_sf"/>
</dbReference>
<evidence type="ECO:0000259" key="5">
    <source>
        <dbReference type="PROSITE" id="PS50061"/>
    </source>
</evidence>
<dbReference type="Proteomes" id="UP000007875">
    <property type="component" value="Unassembled WGS sequence"/>
</dbReference>
<keyword evidence="2 3" id="KW-0238">DNA-binding</keyword>
<dbReference type="Pfam" id="PF11620">
    <property type="entry name" value="GABP-alpha"/>
    <property type="match status" value="1"/>
</dbReference>
<proteinExistence type="inferred from homology"/>
<dbReference type="GO" id="GO:0030154">
    <property type="term" value="P:cell differentiation"/>
    <property type="evidence" value="ECO:0007669"/>
    <property type="project" value="TreeGrafter"/>
</dbReference>